<dbReference type="RefSeq" id="WP_091394843.1">
    <property type="nucleotide sequence ID" value="NZ_FNQY01000005.1"/>
</dbReference>
<evidence type="ECO:0000313" key="1">
    <source>
        <dbReference type="EMBL" id="SDZ95634.1"/>
    </source>
</evidence>
<name>A0A1H3XAC7_9BACT</name>
<organism evidence="1 2">
    <name type="scientific">Arachidicoccus rhizosphaerae</name>
    <dbReference type="NCBI Taxonomy" id="551991"/>
    <lineage>
        <taxon>Bacteria</taxon>
        <taxon>Pseudomonadati</taxon>
        <taxon>Bacteroidota</taxon>
        <taxon>Chitinophagia</taxon>
        <taxon>Chitinophagales</taxon>
        <taxon>Chitinophagaceae</taxon>
        <taxon>Arachidicoccus</taxon>
    </lineage>
</organism>
<proteinExistence type="predicted"/>
<dbReference type="EMBL" id="FNQY01000005">
    <property type="protein sequence ID" value="SDZ95634.1"/>
    <property type="molecule type" value="Genomic_DNA"/>
</dbReference>
<dbReference type="Proteomes" id="UP000199041">
    <property type="component" value="Unassembled WGS sequence"/>
</dbReference>
<reference evidence="1 2" key="1">
    <citation type="submission" date="2016-10" db="EMBL/GenBank/DDBJ databases">
        <authorList>
            <person name="de Groot N.N."/>
        </authorList>
    </citation>
    <scope>NUCLEOTIDE SEQUENCE [LARGE SCALE GENOMIC DNA]</scope>
    <source>
        <strain evidence="1 2">Vu-144</strain>
    </source>
</reference>
<dbReference type="STRING" id="551991.SAMN05192529_10519"/>
<protein>
    <submittedName>
        <fullName evidence="1">Uncharacterized protein</fullName>
    </submittedName>
</protein>
<keyword evidence="2" id="KW-1185">Reference proteome</keyword>
<dbReference type="OrthoDB" id="3251881at2"/>
<dbReference type="AlphaFoldDB" id="A0A1H3XAC7"/>
<gene>
    <name evidence="1" type="ORF">SAMN05192529_10519</name>
</gene>
<sequence length="344" mass="40936">MNKKIILGLPAIFGLGHLIKENLQYLGFEVIDISFDYRHFKYKNIFDRLTNLFYKTILKDKSYKDKLRFAAYQQTIKENLDAVTGRVDYAFIIRPDTYAEEILQLIKGKTDKLIGYQWDGIQRFPWIENFIPLFDRFFVFDPEDTQFANLQLPYLGNFYFTLPRLIQNPAPSQNLAYFVGTYSKERIEILSQLHSLLSKTRLQISMHMYSRKKRTLPADQQFIDLTTRTLSYEQNIETVKNAFLLIDITVDCHKGLSLRFFEALCFDKKLITNNPDVQYYEFYHPDNIFIYGKDELSQFESFIRKPYHTIDHNIKQKYSFDNWIRYALDIHPHIPIALPLMTND</sequence>
<evidence type="ECO:0000313" key="2">
    <source>
        <dbReference type="Proteomes" id="UP000199041"/>
    </source>
</evidence>
<accession>A0A1H3XAC7</accession>